<accession>A0A484HID3</accession>
<protein>
    <submittedName>
        <fullName evidence="3">Uncharacterized protein</fullName>
    </submittedName>
</protein>
<keyword evidence="2" id="KW-0560">Oxidoreductase</keyword>
<dbReference type="InterPro" id="IPR036291">
    <property type="entry name" value="NAD(P)-bd_dom_sf"/>
</dbReference>
<dbReference type="PANTHER" id="PTHR42760">
    <property type="entry name" value="SHORT-CHAIN DEHYDROGENASES/REDUCTASES FAMILY MEMBER"/>
    <property type="match status" value="1"/>
</dbReference>
<gene>
    <name evidence="3" type="ORF">EPICR_40099</name>
</gene>
<dbReference type="InterPro" id="IPR002347">
    <property type="entry name" value="SDR_fam"/>
</dbReference>
<organism evidence="3">
    <name type="scientific">uncultured Desulfobacteraceae bacterium</name>
    <dbReference type="NCBI Taxonomy" id="218296"/>
    <lineage>
        <taxon>Bacteria</taxon>
        <taxon>Pseudomonadati</taxon>
        <taxon>Thermodesulfobacteriota</taxon>
        <taxon>Desulfobacteria</taxon>
        <taxon>Desulfobacterales</taxon>
        <taxon>Desulfobacteraceae</taxon>
        <taxon>environmental samples</taxon>
    </lineage>
</organism>
<dbReference type="Pfam" id="PF13561">
    <property type="entry name" value="adh_short_C2"/>
    <property type="match status" value="1"/>
</dbReference>
<proteinExistence type="inferred from homology"/>
<evidence type="ECO:0000256" key="1">
    <source>
        <dbReference type="ARBA" id="ARBA00006484"/>
    </source>
</evidence>
<evidence type="ECO:0000313" key="3">
    <source>
        <dbReference type="EMBL" id="VEN74517.1"/>
    </source>
</evidence>
<dbReference type="GO" id="GO:0016616">
    <property type="term" value="F:oxidoreductase activity, acting on the CH-OH group of donors, NAD or NADP as acceptor"/>
    <property type="evidence" value="ECO:0007669"/>
    <property type="project" value="TreeGrafter"/>
</dbReference>
<dbReference type="PRINTS" id="PR00081">
    <property type="entry name" value="GDHRDH"/>
</dbReference>
<dbReference type="AlphaFoldDB" id="A0A484HID3"/>
<sequence length="255" mass="28573">MKQKKTLIVGGTKGSGYALVKFLEDKKHLLSIMGRKKPPNSFNHNKTTTFWEVDITDELCLFDVCESIINRNGYINNLIFFQRFRGKKNDWEGEIEASLTATKNTIEYFTDPLKKLTANINAIVVISSNASYLIADEQPLSYHVAKAGLKQLVRYYAVSLGSKNIRVNAVSPGTVLKDESKEFYLNNQHIVNLYKNITPIGRMGTPQDIANVVDFLCSSKAAFITGQDIVVDGGLSLQWQESLSRRVAEGNKDDK</sequence>
<comment type="similarity">
    <text evidence="1">Belongs to the short-chain dehydrogenases/reductases (SDR) family.</text>
</comment>
<name>A0A484HID3_9BACT</name>
<dbReference type="SUPFAM" id="SSF51735">
    <property type="entry name" value="NAD(P)-binding Rossmann-fold domains"/>
    <property type="match status" value="1"/>
</dbReference>
<reference evidence="3" key="1">
    <citation type="submission" date="2019-01" db="EMBL/GenBank/DDBJ databases">
        <authorList>
            <consortium name="Genoscope - CEA"/>
            <person name="William W."/>
        </authorList>
    </citation>
    <scope>NUCLEOTIDE SEQUENCE</scope>
    <source>
        <strain evidence="3">CR-1</strain>
    </source>
</reference>
<dbReference type="EMBL" id="CAACVI010000034">
    <property type="protein sequence ID" value="VEN74517.1"/>
    <property type="molecule type" value="Genomic_DNA"/>
</dbReference>
<dbReference type="PANTHER" id="PTHR42760:SF115">
    <property type="entry name" value="3-OXOACYL-[ACYL-CARRIER-PROTEIN] REDUCTASE FABG"/>
    <property type="match status" value="1"/>
</dbReference>
<dbReference type="Gene3D" id="3.40.50.720">
    <property type="entry name" value="NAD(P)-binding Rossmann-like Domain"/>
    <property type="match status" value="1"/>
</dbReference>
<evidence type="ECO:0000256" key="2">
    <source>
        <dbReference type="ARBA" id="ARBA00023002"/>
    </source>
</evidence>